<dbReference type="AlphaFoldDB" id="A0AAW2CT01"/>
<feature type="compositionally biased region" description="Basic and acidic residues" evidence="1">
    <location>
        <begin position="220"/>
        <end position="240"/>
    </location>
</feature>
<name>A0AAW2CT01_9ROSI</name>
<feature type="region of interest" description="Disordered" evidence="1">
    <location>
        <begin position="193"/>
        <end position="248"/>
    </location>
</feature>
<comment type="caution">
    <text evidence="2">The sequence shown here is derived from an EMBL/GenBank/DDBJ whole genome shotgun (WGS) entry which is preliminary data.</text>
</comment>
<sequence>MFFFLVNLQISTLQSPTSVLLTSLTRQGYRRLMIFVHTDEQLRAAHIILGYDPISSSFQAPKYVIKMKDPQLQQINIVVPGFLASTPPEGTQKVELPFQRTVEEEATPSQPTPNEKPKVVELSDFEEDFKFFNQLQLPEPPIVDFNHLSPTQVSSVQKAPIILDAMVLQRKSKRSLLKLLESHAGGTVLKVAIQTKPPTPPPAQTSQPNPTDKKRKRDQKGKDVVEEGRGIPPKEPEPQKGAKVARTA</sequence>
<evidence type="ECO:0000313" key="2">
    <source>
        <dbReference type="EMBL" id="KAL0001256.1"/>
    </source>
</evidence>
<evidence type="ECO:0000256" key="1">
    <source>
        <dbReference type="SAM" id="MobiDB-lite"/>
    </source>
</evidence>
<gene>
    <name evidence="2" type="ORF">SO802_015037</name>
</gene>
<proteinExistence type="predicted"/>
<protein>
    <submittedName>
        <fullName evidence="2">Uncharacterized protein</fullName>
    </submittedName>
</protein>
<accession>A0AAW2CT01</accession>
<organism evidence="2 3">
    <name type="scientific">Lithocarpus litseifolius</name>
    <dbReference type="NCBI Taxonomy" id="425828"/>
    <lineage>
        <taxon>Eukaryota</taxon>
        <taxon>Viridiplantae</taxon>
        <taxon>Streptophyta</taxon>
        <taxon>Embryophyta</taxon>
        <taxon>Tracheophyta</taxon>
        <taxon>Spermatophyta</taxon>
        <taxon>Magnoliopsida</taxon>
        <taxon>eudicotyledons</taxon>
        <taxon>Gunneridae</taxon>
        <taxon>Pentapetalae</taxon>
        <taxon>rosids</taxon>
        <taxon>fabids</taxon>
        <taxon>Fagales</taxon>
        <taxon>Fagaceae</taxon>
        <taxon>Lithocarpus</taxon>
    </lineage>
</organism>
<dbReference type="Proteomes" id="UP001459277">
    <property type="component" value="Unassembled WGS sequence"/>
</dbReference>
<evidence type="ECO:0000313" key="3">
    <source>
        <dbReference type="Proteomes" id="UP001459277"/>
    </source>
</evidence>
<dbReference type="EMBL" id="JAZDWU010000005">
    <property type="protein sequence ID" value="KAL0001256.1"/>
    <property type="molecule type" value="Genomic_DNA"/>
</dbReference>
<keyword evidence="3" id="KW-1185">Reference proteome</keyword>
<reference evidence="2 3" key="1">
    <citation type="submission" date="2024-01" db="EMBL/GenBank/DDBJ databases">
        <title>A telomere-to-telomere, gap-free genome of sweet tea (Lithocarpus litseifolius).</title>
        <authorList>
            <person name="Zhou J."/>
        </authorList>
    </citation>
    <scope>NUCLEOTIDE SEQUENCE [LARGE SCALE GENOMIC DNA]</scope>
    <source>
        <strain evidence="2">Zhou-2022a</strain>
        <tissue evidence="2">Leaf</tissue>
    </source>
</reference>